<dbReference type="EMBL" id="MU167442">
    <property type="protein sequence ID" value="KAG0140470.1"/>
    <property type="molecule type" value="Genomic_DNA"/>
</dbReference>
<accession>A0A9P6T6E0</accession>
<evidence type="ECO:0000256" key="1">
    <source>
        <dbReference type="SAM" id="MobiDB-lite"/>
    </source>
</evidence>
<feature type="region of interest" description="Disordered" evidence="1">
    <location>
        <begin position="1"/>
        <end position="28"/>
    </location>
</feature>
<dbReference type="OrthoDB" id="2505407at2759"/>
<evidence type="ECO:0000313" key="2">
    <source>
        <dbReference type="EMBL" id="KAG0140470.1"/>
    </source>
</evidence>
<reference evidence="2" key="1">
    <citation type="submission" date="2013-11" db="EMBL/GenBank/DDBJ databases">
        <title>Genome sequence of the fusiform rust pathogen reveals effectors for host alternation and coevolution with pine.</title>
        <authorList>
            <consortium name="DOE Joint Genome Institute"/>
            <person name="Smith K."/>
            <person name="Pendleton A."/>
            <person name="Kubisiak T."/>
            <person name="Anderson C."/>
            <person name="Salamov A."/>
            <person name="Aerts A."/>
            <person name="Riley R."/>
            <person name="Clum A."/>
            <person name="Lindquist E."/>
            <person name="Ence D."/>
            <person name="Campbell M."/>
            <person name="Kronenberg Z."/>
            <person name="Feau N."/>
            <person name="Dhillon B."/>
            <person name="Hamelin R."/>
            <person name="Burleigh J."/>
            <person name="Smith J."/>
            <person name="Yandell M."/>
            <person name="Nelson C."/>
            <person name="Grigoriev I."/>
            <person name="Davis J."/>
        </authorList>
    </citation>
    <scope>NUCLEOTIDE SEQUENCE</scope>
    <source>
        <strain evidence="2">G11</strain>
    </source>
</reference>
<name>A0A9P6T6E0_9BASI</name>
<organism evidence="2 3">
    <name type="scientific">Cronartium quercuum f. sp. fusiforme G11</name>
    <dbReference type="NCBI Taxonomy" id="708437"/>
    <lineage>
        <taxon>Eukaryota</taxon>
        <taxon>Fungi</taxon>
        <taxon>Dikarya</taxon>
        <taxon>Basidiomycota</taxon>
        <taxon>Pucciniomycotina</taxon>
        <taxon>Pucciniomycetes</taxon>
        <taxon>Pucciniales</taxon>
        <taxon>Coleosporiaceae</taxon>
        <taxon>Cronartium</taxon>
    </lineage>
</organism>
<feature type="compositionally biased region" description="Basic and acidic residues" evidence="1">
    <location>
        <begin position="12"/>
        <end position="25"/>
    </location>
</feature>
<dbReference type="AlphaFoldDB" id="A0A9P6T6E0"/>
<gene>
    <name evidence="2" type="ORF">CROQUDRAFT_665144</name>
</gene>
<sequence>MPFTSSHPQNQPDHDLELQPRETKTVRHRLPRRKVEEVWKPLSDSSCNLVHDNLQKSISSGVKDEVLERVQRRAKLLTSKMRVPVGVYSGIKLNQDGQVEMMSIGDLMEKNRELEAMITRKERERETRRC</sequence>
<feature type="compositionally biased region" description="Polar residues" evidence="1">
    <location>
        <begin position="1"/>
        <end position="11"/>
    </location>
</feature>
<proteinExistence type="predicted"/>
<comment type="caution">
    <text evidence="2">The sequence shown here is derived from an EMBL/GenBank/DDBJ whole genome shotgun (WGS) entry which is preliminary data.</text>
</comment>
<dbReference type="Proteomes" id="UP000886653">
    <property type="component" value="Unassembled WGS sequence"/>
</dbReference>
<keyword evidence="3" id="KW-1185">Reference proteome</keyword>
<protein>
    <submittedName>
        <fullName evidence="2">Uncharacterized protein</fullName>
    </submittedName>
</protein>
<evidence type="ECO:0000313" key="3">
    <source>
        <dbReference type="Proteomes" id="UP000886653"/>
    </source>
</evidence>